<evidence type="ECO:0008006" key="3">
    <source>
        <dbReference type="Google" id="ProtNLM"/>
    </source>
</evidence>
<evidence type="ECO:0000313" key="2">
    <source>
        <dbReference type="Proteomes" id="UP000320055"/>
    </source>
</evidence>
<dbReference type="SUPFAM" id="SSF53448">
    <property type="entry name" value="Nucleotide-diphospho-sugar transferases"/>
    <property type="match status" value="1"/>
</dbReference>
<dbReference type="RefSeq" id="WP_144865956.1">
    <property type="nucleotide sequence ID" value="NZ_LR213802.1"/>
</dbReference>
<dbReference type="OrthoDB" id="186344at2"/>
<organism evidence="1 2">
    <name type="scientific">Hyella patelloides LEGE 07179</name>
    <dbReference type="NCBI Taxonomy" id="945734"/>
    <lineage>
        <taxon>Bacteria</taxon>
        <taxon>Bacillati</taxon>
        <taxon>Cyanobacteriota</taxon>
        <taxon>Cyanophyceae</taxon>
        <taxon>Pleurocapsales</taxon>
        <taxon>Hyellaceae</taxon>
        <taxon>Hyella</taxon>
    </lineage>
</organism>
<reference evidence="1 2" key="1">
    <citation type="submission" date="2019-01" db="EMBL/GenBank/DDBJ databases">
        <authorList>
            <person name="Brito A."/>
        </authorList>
    </citation>
    <scope>NUCLEOTIDE SEQUENCE [LARGE SCALE GENOMIC DNA]</scope>
    <source>
        <strain evidence="1">1</strain>
    </source>
</reference>
<keyword evidence="2" id="KW-1185">Reference proteome</keyword>
<protein>
    <recommendedName>
        <fullName evidence="3">Glycosyl transferase</fullName>
    </recommendedName>
</protein>
<dbReference type="EMBL" id="CAACVJ010000357">
    <property type="protein sequence ID" value="VEP16208.1"/>
    <property type="molecule type" value="Genomic_DNA"/>
</dbReference>
<dbReference type="InterPro" id="IPR029044">
    <property type="entry name" value="Nucleotide-diphossugar_trans"/>
</dbReference>
<evidence type="ECO:0000313" key="1">
    <source>
        <dbReference type="EMBL" id="VEP16208.1"/>
    </source>
</evidence>
<gene>
    <name evidence="1" type="ORF">H1P_420009</name>
</gene>
<dbReference type="Gene3D" id="3.90.550.10">
    <property type="entry name" value="Spore Coat Polysaccharide Biosynthesis Protein SpsA, Chain A"/>
    <property type="match status" value="1"/>
</dbReference>
<sequence>MNLPATMRKRAIFSICSNNYFPYARILFTSLKEYHPEVSLFLCLADTPQPEIELKIADVEVIPVADLEITNFLDFAFRYDIMEFNTAIKPFFLDWLIRERGFEEIVYLDPDIELFAPMKPVFDAFEKGADFAITPHITAPAEFDEFPDDIGIMKAGIYNLGFIALNNSQEAQNFLQWWKRRLRYQCINQQDQGIFVDQKFVDLLPAFHQNVAILRDRTLNVAYWNLDRRKLSQTSEGWLVDGEPLIFFHFSGIDSQQPNRLSKHTERFQDYLDPAIQSIINRYLESLQKFQDNSVNTSYGYGKFSNQIAIADLMRRCYRDSITLEQNNPFETFHLELNQPSGLLSNLSPWRVTKLMRYLWEQRIDLQIAFDLTHLQGRFNYALWFVQNAASHGIDDYFLNPILDTTDPNSKKYQLILLVNKVLGKTTWQMRTLLKKSLWLPRKLTKPLRLLLK</sequence>
<name>A0A563VXM6_9CYAN</name>
<dbReference type="AlphaFoldDB" id="A0A563VXM6"/>
<accession>A0A563VXM6</accession>
<dbReference type="Proteomes" id="UP000320055">
    <property type="component" value="Unassembled WGS sequence"/>
</dbReference>
<proteinExistence type="predicted"/>